<accession>A0AAV5U819</accession>
<reference evidence="1" key="1">
    <citation type="submission" date="2023-10" db="EMBL/GenBank/DDBJ databases">
        <title>Genome assembly of Pristionchus species.</title>
        <authorList>
            <person name="Yoshida K."/>
            <person name="Sommer R.J."/>
        </authorList>
    </citation>
    <scope>NUCLEOTIDE SEQUENCE</scope>
    <source>
        <strain evidence="1">RS0144</strain>
    </source>
</reference>
<dbReference type="AlphaFoldDB" id="A0AAV5U819"/>
<gene>
    <name evidence="1" type="ORF">PENTCL1PPCAC_24721</name>
</gene>
<protein>
    <submittedName>
        <fullName evidence="1">Uncharacterized protein</fullName>
    </submittedName>
</protein>
<feature type="non-terminal residue" evidence="1">
    <location>
        <position position="112"/>
    </location>
</feature>
<name>A0AAV5U819_9BILA</name>
<dbReference type="EMBL" id="BTSX01000005">
    <property type="protein sequence ID" value="GMT02547.1"/>
    <property type="molecule type" value="Genomic_DNA"/>
</dbReference>
<comment type="caution">
    <text evidence="1">The sequence shown here is derived from an EMBL/GenBank/DDBJ whole genome shotgun (WGS) entry which is preliminary data.</text>
</comment>
<dbReference type="Proteomes" id="UP001432027">
    <property type="component" value="Unassembled WGS sequence"/>
</dbReference>
<proteinExistence type="predicted"/>
<evidence type="ECO:0000313" key="2">
    <source>
        <dbReference type="Proteomes" id="UP001432027"/>
    </source>
</evidence>
<evidence type="ECO:0000313" key="1">
    <source>
        <dbReference type="EMBL" id="GMT02547.1"/>
    </source>
</evidence>
<sequence>LFSSLHLISMAYPELEWQEVQTRFSIGSTKLMYCIDSRMILLPTNSFVGCTDRECPCGNFAFNLLSLFFKKDRIDGFRSLTISEIEMRLAVGRMRRKNVDSQYSLVLCTILN</sequence>
<feature type="non-terminal residue" evidence="1">
    <location>
        <position position="1"/>
    </location>
</feature>
<organism evidence="1 2">
    <name type="scientific">Pristionchus entomophagus</name>
    <dbReference type="NCBI Taxonomy" id="358040"/>
    <lineage>
        <taxon>Eukaryota</taxon>
        <taxon>Metazoa</taxon>
        <taxon>Ecdysozoa</taxon>
        <taxon>Nematoda</taxon>
        <taxon>Chromadorea</taxon>
        <taxon>Rhabditida</taxon>
        <taxon>Rhabditina</taxon>
        <taxon>Diplogasteromorpha</taxon>
        <taxon>Diplogasteroidea</taxon>
        <taxon>Neodiplogasteridae</taxon>
        <taxon>Pristionchus</taxon>
    </lineage>
</organism>
<keyword evidence="2" id="KW-1185">Reference proteome</keyword>